<evidence type="ECO:0000313" key="3">
    <source>
        <dbReference type="Proteomes" id="UP000636811"/>
    </source>
</evidence>
<sequence>MKAANGFLVRNLSMPFIILKNEEASKSILLNGEMARSEILLTEGSRPQGSKPVGKAPRSGKISRHTQVLQNMSVDPATARVEKSEEGCKGGKALSSLARFRHQPLSNHCK</sequence>
<comment type="caution">
    <text evidence="2">The sequence shown here is derived from an EMBL/GenBank/DDBJ whole genome shotgun (WGS) entry which is preliminary data.</text>
</comment>
<name>A0ABS0E781_9GAMM</name>
<organism evidence="2 3">
    <name type="scientific">Rahnella laticis</name>
    <dbReference type="NCBI Taxonomy" id="2787622"/>
    <lineage>
        <taxon>Bacteria</taxon>
        <taxon>Pseudomonadati</taxon>
        <taxon>Pseudomonadota</taxon>
        <taxon>Gammaproteobacteria</taxon>
        <taxon>Enterobacterales</taxon>
        <taxon>Yersiniaceae</taxon>
        <taxon>Rahnella</taxon>
    </lineage>
</organism>
<proteinExistence type="predicted"/>
<evidence type="ECO:0000256" key="1">
    <source>
        <dbReference type="SAM" id="MobiDB-lite"/>
    </source>
</evidence>
<dbReference type="EMBL" id="JADOBI010000007">
    <property type="protein sequence ID" value="MBF7980953.1"/>
    <property type="molecule type" value="Genomic_DNA"/>
</dbReference>
<accession>A0ABS0E781</accession>
<reference evidence="2 3" key="1">
    <citation type="submission" date="2020-11" db="EMBL/GenBank/DDBJ databases">
        <title>Taxonomic investigation of Rahnella strains.</title>
        <authorList>
            <person name="Lee S.D."/>
        </authorList>
    </citation>
    <scope>NUCLEOTIDE SEQUENCE [LARGE SCALE GENOMIC DNA]</scope>
    <source>
        <strain evidence="2 3">SAP-17</strain>
    </source>
</reference>
<gene>
    <name evidence="2" type="ORF">IV433_16175</name>
</gene>
<protein>
    <submittedName>
        <fullName evidence="2">Uncharacterized protein</fullName>
    </submittedName>
</protein>
<feature type="region of interest" description="Disordered" evidence="1">
    <location>
        <begin position="43"/>
        <end position="64"/>
    </location>
</feature>
<keyword evidence="3" id="KW-1185">Reference proteome</keyword>
<evidence type="ECO:0000313" key="2">
    <source>
        <dbReference type="EMBL" id="MBF7980953.1"/>
    </source>
</evidence>
<dbReference type="Proteomes" id="UP000636811">
    <property type="component" value="Unassembled WGS sequence"/>
</dbReference>